<dbReference type="KEGG" id="hth:HTH_1073"/>
<evidence type="ECO:0000313" key="4">
    <source>
        <dbReference type="EMBL" id="BAI69531.1"/>
    </source>
</evidence>
<protein>
    <recommendedName>
        <fullName evidence="6">Peptidylprolyl isomerase</fullName>
    </recommendedName>
</protein>
<dbReference type="InterPro" id="IPR027304">
    <property type="entry name" value="Trigger_fact/SurA_dom_sf"/>
</dbReference>
<gene>
    <name evidence="4" type="ordered locus">HTH_1073</name>
</gene>
<dbReference type="PANTHER" id="PTHR47637">
    <property type="entry name" value="CHAPERONE SURA"/>
    <property type="match status" value="1"/>
</dbReference>
<dbReference type="EMBL" id="AP011112">
    <property type="protein sequence ID" value="BAI69531.1"/>
    <property type="molecule type" value="Genomic_DNA"/>
</dbReference>
<evidence type="ECO:0008006" key="6">
    <source>
        <dbReference type="Google" id="ProtNLM"/>
    </source>
</evidence>
<keyword evidence="1 3" id="KW-0732">Signal</keyword>
<dbReference type="AlphaFoldDB" id="D3DI79"/>
<dbReference type="eggNOG" id="COG0760">
    <property type="taxonomic scope" value="Bacteria"/>
</dbReference>
<dbReference type="SUPFAM" id="SSF109998">
    <property type="entry name" value="Triger factor/SurA peptide-binding domain-like"/>
    <property type="match status" value="1"/>
</dbReference>
<dbReference type="Gene3D" id="1.10.4030.10">
    <property type="entry name" value="Porin chaperone SurA, peptide-binding domain"/>
    <property type="match status" value="1"/>
</dbReference>
<evidence type="ECO:0000256" key="1">
    <source>
        <dbReference type="ARBA" id="ARBA00022729"/>
    </source>
</evidence>
<keyword evidence="2" id="KW-0175">Coiled coil</keyword>
<evidence type="ECO:0000256" key="3">
    <source>
        <dbReference type="SAM" id="SignalP"/>
    </source>
</evidence>
<dbReference type="KEGG" id="hte:Hydth_1067"/>
<feature type="coiled-coil region" evidence="2">
    <location>
        <begin position="92"/>
        <end position="122"/>
    </location>
</feature>
<dbReference type="PANTHER" id="PTHR47637:SF1">
    <property type="entry name" value="CHAPERONE SURA"/>
    <property type="match status" value="1"/>
</dbReference>
<organism evidence="4 5">
    <name type="scientific">Hydrogenobacter thermophilus (strain DSM 6534 / IAM 12695 / TK-6)</name>
    <dbReference type="NCBI Taxonomy" id="608538"/>
    <lineage>
        <taxon>Bacteria</taxon>
        <taxon>Pseudomonadati</taxon>
        <taxon>Aquificota</taxon>
        <taxon>Aquificia</taxon>
        <taxon>Aquificales</taxon>
        <taxon>Aquificaceae</taxon>
        <taxon>Hydrogenobacter</taxon>
    </lineage>
</organism>
<dbReference type="Proteomes" id="UP000002574">
    <property type="component" value="Chromosome"/>
</dbReference>
<proteinExistence type="predicted"/>
<reference evidence="4 5" key="1">
    <citation type="journal article" date="2010" name="J. Bacteriol.">
        <title>Complete genome sequence of the thermophilic, obligately chemolithoautotrophic hydrogen-oxidizing bacterium Hydrogenobacter thermophilus TK-6.</title>
        <authorList>
            <person name="Arai H."/>
            <person name="Kanbe H."/>
            <person name="Ishii M."/>
            <person name="Igarashi Y."/>
        </authorList>
    </citation>
    <scope>NUCLEOTIDE SEQUENCE [LARGE SCALE GENOMIC DNA]</scope>
    <source>
        <strain evidence="5">DSM 6534 / IAM 12695 / TK-6 [Tokyo]</strain>
    </source>
</reference>
<dbReference type="RefSeq" id="WP_012963711.1">
    <property type="nucleotide sequence ID" value="NC_013799.1"/>
</dbReference>
<feature type="signal peptide" evidence="3">
    <location>
        <begin position="1"/>
        <end position="25"/>
    </location>
</feature>
<sequence length="290" mass="32686">MVSKGLKGISCGILLLATLVASAFAQKLVDKVIASVNGEPILESDVKLAELFYGTQDRHKVINKLVDVYLLAQFLESRGGRVPEEYISATLMDIAKANNTDLEGLAKELAKEELTLDDLKRFLEKELLSTQGLSIYLSKEIKVSDLDVELEKLKRGEVKLRRDIDLLVLDKKDGEKLLKMMEERKTLQDIARAFSAKVESLSVEKGDLVEPLDKEVWKAPLNTLVVAEDGEHIYLAQVKDQKEIYSGVSEDELRKEILAKKIEEKRRELLENLKKKSFVKIFSDAYSFGS</sequence>
<dbReference type="PATRIC" id="fig|608538.5.peg.1089"/>
<name>D3DI79_HYDTT</name>
<dbReference type="STRING" id="608538.HTH_1073"/>
<accession>D3DI79</accession>
<dbReference type="OrthoDB" id="14601at2"/>
<dbReference type="InterPro" id="IPR050280">
    <property type="entry name" value="OMP_Chaperone_SurA"/>
</dbReference>
<keyword evidence="5" id="KW-1185">Reference proteome</keyword>
<evidence type="ECO:0000256" key="2">
    <source>
        <dbReference type="SAM" id="Coils"/>
    </source>
</evidence>
<feature type="chain" id="PRO_5003043022" description="Peptidylprolyl isomerase" evidence="3">
    <location>
        <begin position="26"/>
        <end position="290"/>
    </location>
</feature>
<evidence type="ECO:0000313" key="5">
    <source>
        <dbReference type="Proteomes" id="UP000002574"/>
    </source>
</evidence>